<dbReference type="EMBL" id="CP039691">
    <property type="protein sequence ID" value="QCI98453.1"/>
    <property type="molecule type" value="Genomic_DNA"/>
</dbReference>
<reference evidence="1 2" key="1">
    <citation type="submission" date="2019-04" db="EMBL/GenBank/DDBJ databases">
        <title>Complete genome sequence of Agrobacterium larrymoorei CFBP5473.</title>
        <authorList>
            <person name="Haryono M."/>
            <person name="Chou L."/>
            <person name="Lin Y.-C."/>
            <person name="Lai E.-M."/>
            <person name="Kuo C.-H."/>
        </authorList>
    </citation>
    <scope>NUCLEOTIDE SEQUENCE [LARGE SCALE GENOMIC DNA]</scope>
    <source>
        <strain evidence="1 2">CFBP5473</strain>
    </source>
</reference>
<organism evidence="1 2">
    <name type="scientific">Agrobacterium larrymoorei</name>
    <dbReference type="NCBI Taxonomy" id="160699"/>
    <lineage>
        <taxon>Bacteria</taxon>
        <taxon>Pseudomonadati</taxon>
        <taxon>Pseudomonadota</taxon>
        <taxon>Alphaproteobacteria</taxon>
        <taxon>Hyphomicrobiales</taxon>
        <taxon>Rhizobiaceae</taxon>
        <taxon>Rhizobium/Agrobacterium group</taxon>
        <taxon>Agrobacterium</taxon>
    </lineage>
</organism>
<dbReference type="OrthoDB" id="8100317at2"/>
<dbReference type="AlphaFoldDB" id="A0A4D7DLP4"/>
<evidence type="ECO:0000313" key="1">
    <source>
        <dbReference type="EMBL" id="QCI98453.1"/>
    </source>
</evidence>
<accession>A0A4D7DLP4</accession>
<sequence length="74" mass="7932">MVRHSWLTPLCPAGHLPHKGGDRIAAIYRPYQTSRLGLCGRVLPISLLVGEMPGRAEEGIAPPTDLAVSPEAHP</sequence>
<gene>
    <name evidence="1" type="ORF">CFBP5473_11415</name>
</gene>
<evidence type="ECO:0000313" key="2">
    <source>
        <dbReference type="Proteomes" id="UP000298545"/>
    </source>
</evidence>
<dbReference type="Proteomes" id="UP000298545">
    <property type="component" value="Chromosome circular"/>
</dbReference>
<dbReference type="KEGG" id="alf:CFBP5473_11415"/>
<proteinExistence type="predicted"/>
<name>A0A4D7DLP4_9HYPH</name>
<protein>
    <submittedName>
        <fullName evidence="1">Lytic murein transglycosylase</fullName>
    </submittedName>
</protein>